<dbReference type="AlphaFoldDB" id="A0A3S8UI61"/>
<dbReference type="KEGG" id="pory:EJA05_09535"/>
<evidence type="ECO:0000313" key="4">
    <source>
        <dbReference type="Proteomes" id="UP000268230"/>
    </source>
</evidence>
<feature type="transmembrane region" description="Helical" evidence="2">
    <location>
        <begin position="245"/>
        <end position="263"/>
    </location>
</feature>
<proteinExistence type="predicted"/>
<evidence type="ECO:0000313" key="3">
    <source>
        <dbReference type="EMBL" id="AZL67971.1"/>
    </source>
</evidence>
<sequence length="345" mass="38669">MTIKNHDSLTDILKLISEIESTTSNLKRDTVGKLHDPNLNETLKDLLSEVNNLKNTPIHLTPSGSISDLNVLSAINSLTHTTLEVGQQLSTTNSDVLKTYSESYLDTGKKLVLILEEIEYPDLKQLKKDTIKLSNFLTKTSQQATKLETEIQELELRAQDSINQVHKLYNSTMIELDERKTQVNELIGVISNTSIIGSYEKDARSEKRSANFFRWGSIACMGIVVVMLAELITTSLDGSIHLDDVLARLAISLALSVPAAYLARESAKHREQQYRLRQTSLDLAAISPFLASLPLEEQHKIKTEMALKIFATQEFSRTSENSFPINTHELLLELIKRLEPSKPGK</sequence>
<dbReference type="OrthoDB" id="1431451at2"/>
<keyword evidence="2" id="KW-0812">Transmembrane</keyword>
<evidence type="ECO:0000256" key="1">
    <source>
        <dbReference type="SAM" id="Coils"/>
    </source>
</evidence>
<evidence type="ECO:0000256" key="2">
    <source>
        <dbReference type="SAM" id="Phobius"/>
    </source>
</evidence>
<keyword evidence="2" id="KW-0472">Membrane</keyword>
<dbReference type="EMBL" id="CP034338">
    <property type="protein sequence ID" value="AZL67971.1"/>
    <property type="molecule type" value="Genomic_DNA"/>
</dbReference>
<organism evidence="3 4">
    <name type="scientific">Pseudomonas entomophila</name>
    <dbReference type="NCBI Taxonomy" id="312306"/>
    <lineage>
        <taxon>Bacteria</taxon>
        <taxon>Pseudomonadati</taxon>
        <taxon>Pseudomonadota</taxon>
        <taxon>Gammaproteobacteria</taxon>
        <taxon>Pseudomonadales</taxon>
        <taxon>Pseudomonadaceae</taxon>
        <taxon>Pseudomonas</taxon>
    </lineage>
</organism>
<keyword evidence="2" id="KW-1133">Transmembrane helix</keyword>
<accession>A0A3S8UI61</accession>
<protein>
    <submittedName>
        <fullName evidence="3">Uncharacterized protein</fullName>
    </submittedName>
</protein>
<gene>
    <name evidence="3" type="ORF">EJA05_09535</name>
</gene>
<feature type="coiled-coil region" evidence="1">
    <location>
        <begin position="137"/>
        <end position="164"/>
    </location>
</feature>
<name>A0A3S8UI61_9PSED</name>
<reference evidence="3 4" key="1">
    <citation type="submission" date="2018-12" db="EMBL/GenBank/DDBJ databases">
        <authorList>
            <person name="Li S."/>
            <person name="Yang R."/>
            <person name="Chen G."/>
            <person name="Zou L."/>
            <person name="Zhang C."/>
            <person name="Chen Y."/>
            <person name="Liu Z."/>
            <person name="Li Y."/>
            <person name="Yan Y."/>
            <person name="Huang M."/>
            <person name="Chen T."/>
        </authorList>
    </citation>
    <scope>NUCLEOTIDE SEQUENCE [LARGE SCALE GENOMIC DNA]</scope>
    <source>
        <strain evidence="3 4">1257</strain>
    </source>
</reference>
<feature type="transmembrane region" description="Helical" evidence="2">
    <location>
        <begin position="212"/>
        <end position="233"/>
    </location>
</feature>
<dbReference type="Proteomes" id="UP000268230">
    <property type="component" value="Chromosome"/>
</dbReference>
<keyword evidence="1" id="KW-0175">Coiled coil</keyword>